<accession>A0ABR2G3Q8</accession>
<proteinExistence type="predicted"/>
<evidence type="ECO:0008006" key="3">
    <source>
        <dbReference type="Google" id="ProtNLM"/>
    </source>
</evidence>
<reference evidence="1 2" key="1">
    <citation type="journal article" date="2024" name="G3 (Bethesda)">
        <title>Genome assembly of Hibiscus sabdariffa L. provides insights into metabolisms of medicinal natural products.</title>
        <authorList>
            <person name="Kim T."/>
        </authorList>
    </citation>
    <scope>NUCLEOTIDE SEQUENCE [LARGE SCALE GENOMIC DNA]</scope>
    <source>
        <strain evidence="1">TK-2024</strain>
        <tissue evidence="1">Old leaves</tissue>
    </source>
</reference>
<sequence>MILAAGVIHFRAMEDSATSAGGAGLMAEGCVWCSSRKPSSALEEYCTSSISPSPADGVATDLAAAGEAGGAFCAGGNTAT</sequence>
<comment type="caution">
    <text evidence="1">The sequence shown here is derived from an EMBL/GenBank/DDBJ whole genome shotgun (WGS) entry which is preliminary data.</text>
</comment>
<dbReference type="EMBL" id="JBBPBM010000003">
    <property type="protein sequence ID" value="KAK8593628.1"/>
    <property type="molecule type" value="Genomic_DNA"/>
</dbReference>
<name>A0ABR2G3Q8_9ROSI</name>
<evidence type="ECO:0000313" key="1">
    <source>
        <dbReference type="EMBL" id="KAK8593628.1"/>
    </source>
</evidence>
<organism evidence="1 2">
    <name type="scientific">Hibiscus sabdariffa</name>
    <name type="common">roselle</name>
    <dbReference type="NCBI Taxonomy" id="183260"/>
    <lineage>
        <taxon>Eukaryota</taxon>
        <taxon>Viridiplantae</taxon>
        <taxon>Streptophyta</taxon>
        <taxon>Embryophyta</taxon>
        <taxon>Tracheophyta</taxon>
        <taxon>Spermatophyta</taxon>
        <taxon>Magnoliopsida</taxon>
        <taxon>eudicotyledons</taxon>
        <taxon>Gunneridae</taxon>
        <taxon>Pentapetalae</taxon>
        <taxon>rosids</taxon>
        <taxon>malvids</taxon>
        <taxon>Malvales</taxon>
        <taxon>Malvaceae</taxon>
        <taxon>Malvoideae</taxon>
        <taxon>Hibiscus</taxon>
    </lineage>
</organism>
<evidence type="ECO:0000313" key="2">
    <source>
        <dbReference type="Proteomes" id="UP001472677"/>
    </source>
</evidence>
<keyword evidence="2" id="KW-1185">Reference proteome</keyword>
<gene>
    <name evidence="1" type="ORF">V6N12_045704</name>
</gene>
<dbReference type="Proteomes" id="UP001472677">
    <property type="component" value="Unassembled WGS sequence"/>
</dbReference>
<protein>
    <recommendedName>
        <fullName evidence="3">Secreted protein</fullName>
    </recommendedName>
</protein>